<dbReference type="Pfam" id="PF04203">
    <property type="entry name" value="Sortase"/>
    <property type="match status" value="1"/>
</dbReference>
<dbReference type="OrthoDB" id="525039at2"/>
<dbReference type="EMBL" id="SMKY01000279">
    <property type="protein sequence ID" value="TDD67902.1"/>
    <property type="molecule type" value="Genomic_DNA"/>
</dbReference>
<keyword evidence="3" id="KW-0732">Signal</keyword>
<dbReference type="SUPFAM" id="SSF63817">
    <property type="entry name" value="Sortase"/>
    <property type="match status" value="1"/>
</dbReference>
<dbReference type="GO" id="GO:0016787">
    <property type="term" value="F:hydrolase activity"/>
    <property type="evidence" value="ECO:0007669"/>
    <property type="project" value="UniProtKB-KW"/>
</dbReference>
<accession>A0A4R5ADG6</accession>
<organism evidence="4 5">
    <name type="scientific">Actinomadura darangshiensis</name>
    <dbReference type="NCBI Taxonomy" id="705336"/>
    <lineage>
        <taxon>Bacteria</taxon>
        <taxon>Bacillati</taxon>
        <taxon>Actinomycetota</taxon>
        <taxon>Actinomycetes</taxon>
        <taxon>Streptosporangiales</taxon>
        <taxon>Thermomonosporaceae</taxon>
        <taxon>Actinomadura</taxon>
    </lineage>
</organism>
<gene>
    <name evidence="4" type="ORF">E1293_37530</name>
</gene>
<dbReference type="InterPro" id="IPR042001">
    <property type="entry name" value="Sortase_F"/>
</dbReference>
<dbReference type="InterPro" id="IPR023365">
    <property type="entry name" value="Sortase_dom-sf"/>
</dbReference>
<name>A0A4R5ADG6_9ACTN</name>
<dbReference type="InterPro" id="IPR005754">
    <property type="entry name" value="Sortase"/>
</dbReference>
<keyword evidence="1" id="KW-0378">Hydrolase</keyword>
<reference evidence="4 5" key="1">
    <citation type="submission" date="2019-03" db="EMBL/GenBank/DDBJ databases">
        <title>Draft genome sequences of novel Actinobacteria.</title>
        <authorList>
            <person name="Sahin N."/>
            <person name="Ay H."/>
            <person name="Saygin H."/>
        </authorList>
    </citation>
    <scope>NUCLEOTIDE SEQUENCE [LARGE SCALE GENOMIC DNA]</scope>
    <source>
        <strain evidence="4 5">DSM 45941</strain>
    </source>
</reference>
<evidence type="ECO:0000256" key="2">
    <source>
        <dbReference type="SAM" id="MobiDB-lite"/>
    </source>
</evidence>
<protein>
    <submittedName>
        <fullName evidence="4">Class F sortase</fullName>
    </submittedName>
</protein>
<proteinExistence type="predicted"/>
<keyword evidence="5" id="KW-1185">Reference proteome</keyword>
<dbReference type="AlphaFoldDB" id="A0A4R5ADG6"/>
<evidence type="ECO:0000256" key="3">
    <source>
        <dbReference type="SAM" id="SignalP"/>
    </source>
</evidence>
<comment type="caution">
    <text evidence="4">The sequence shown here is derived from an EMBL/GenBank/DDBJ whole genome shotgun (WGS) entry which is preliminary data.</text>
</comment>
<dbReference type="CDD" id="cd05829">
    <property type="entry name" value="Sortase_F"/>
    <property type="match status" value="1"/>
</dbReference>
<evidence type="ECO:0000313" key="4">
    <source>
        <dbReference type="EMBL" id="TDD67902.1"/>
    </source>
</evidence>
<dbReference type="Gene3D" id="2.40.260.10">
    <property type="entry name" value="Sortase"/>
    <property type="match status" value="1"/>
</dbReference>
<feature type="region of interest" description="Disordered" evidence="2">
    <location>
        <begin position="35"/>
        <end position="73"/>
    </location>
</feature>
<evidence type="ECO:0000256" key="1">
    <source>
        <dbReference type="ARBA" id="ARBA00022801"/>
    </source>
</evidence>
<dbReference type="RefSeq" id="WP_132203324.1">
    <property type="nucleotide sequence ID" value="NZ_SMKY01000279.1"/>
</dbReference>
<sequence>MIHRIRRHRPGGRHALAAAAAVLALAGGGAIVKAAADQEPPPPAPQASSGLRAEPSAEDGGAPEPSGPALAASPPVRITIPAIDVAAPTTGLALKADRSLEVPHGATKVGWYTGAPTPGELGPAVLAGHVTWDGDPAVFFHLGDLHPGDTVKVDRRDGVTAVFRVTGVKQTAKNAFPTKDVYGYIGHAGLRLITCGGTYVQQQRRHLDNVIVFAELASSY</sequence>
<evidence type="ECO:0000313" key="5">
    <source>
        <dbReference type="Proteomes" id="UP000295578"/>
    </source>
</evidence>
<dbReference type="Proteomes" id="UP000295578">
    <property type="component" value="Unassembled WGS sequence"/>
</dbReference>
<feature type="chain" id="PRO_5038786105" evidence="3">
    <location>
        <begin position="35"/>
        <end position="220"/>
    </location>
</feature>
<dbReference type="NCBIfam" id="NF033748">
    <property type="entry name" value="class_F_sortase"/>
    <property type="match status" value="1"/>
</dbReference>
<feature type="signal peptide" evidence="3">
    <location>
        <begin position="1"/>
        <end position="34"/>
    </location>
</feature>